<dbReference type="InterPro" id="IPR027417">
    <property type="entry name" value="P-loop_NTPase"/>
</dbReference>
<gene>
    <name evidence="15" type="ORF">OC680_00035</name>
</gene>
<evidence type="ECO:0000256" key="1">
    <source>
        <dbReference type="ARBA" id="ARBA00004496"/>
    </source>
</evidence>
<dbReference type="SUPFAM" id="SSF47364">
    <property type="entry name" value="Domain of the SRP/SRP receptor G-proteins"/>
    <property type="match status" value="1"/>
</dbReference>
<dbReference type="EMBL" id="JAOSID010000001">
    <property type="protein sequence ID" value="MDO8167874.1"/>
    <property type="molecule type" value="Genomic_DNA"/>
</dbReference>
<feature type="domain" description="AAA+ ATPase" evidence="12">
    <location>
        <begin position="98"/>
        <end position="272"/>
    </location>
</feature>
<evidence type="ECO:0000259" key="14">
    <source>
        <dbReference type="SMART" id="SM00963"/>
    </source>
</evidence>
<dbReference type="SMART" id="SM00962">
    <property type="entry name" value="SRP54"/>
    <property type="match status" value="1"/>
</dbReference>
<evidence type="ECO:0000313" key="16">
    <source>
        <dbReference type="Proteomes" id="UP001172036"/>
    </source>
</evidence>
<evidence type="ECO:0000256" key="2">
    <source>
        <dbReference type="ARBA" id="ARBA00005450"/>
    </source>
</evidence>
<dbReference type="SMART" id="SM00382">
    <property type="entry name" value="AAA"/>
    <property type="match status" value="1"/>
</dbReference>
<feature type="domain" description="SRP54-type proteins GTP-binding" evidence="13">
    <location>
        <begin position="99"/>
        <end position="296"/>
    </location>
</feature>
<dbReference type="InterPro" id="IPR000897">
    <property type="entry name" value="SRP54_GTPase_dom"/>
</dbReference>
<dbReference type="Pfam" id="PF02881">
    <property type="entry name" value="SRP54_N"/>
    <property type="match status" value="1"/>
</dbReference>
<feature type="domain" description="Signal recognition particle SRP54 helical bundle" evidence="14">
    <location>
        <begin position="4"/>
        <end position="85"/>
    </location>
</feature>
<dbReference type="InterPro" id="IPR042101">
    <property type="entry name" value="SRP54_N_sf"/>
</dbReference>
<dbReference type="RefSeq" id="WP_304515077.1">
    <property type="nucleotide sequence ID" value="NZ_JAOSID010000001.1"/>
</dbReference>
<keyword evidence="6" id="KW-0694">RNA-binding</keyword>
<sequence>MSFLNQNLQKIINVIRRKKYFKENDLEEIMKEVRLSFLESDVDYEVITEFNKLIYQKILGKQILKGSAPQEQIIQIIQNTLIEILGPREESLSLTKNNLNIILLVGLQGSGKTTVAGKLSFLIHGKMKKKVLLIAADHYRPGAVQQLEEIGDKINIHVFSHPNEKILHVIHGGLQYAQMNNFDIVIIDTAGFSSITTEVFEQIKNIKEKIKPVETLIVADVLLGQQVAHTVKKIHEQMTATGVIMTKMDADIKGGSILSIKHITKLPIKFISSSEKPNDDNFELFYPERIVSRILGMGDILTLMENIEDKINSQQKEKLIDRLLQEDYNYYDFQKQLNMLKKFGSLKRMLNFIPGINSQIQNMPLVEDNIVNKLESIINSMTIEEKLDPQLIKFNNRRRTRIMKGSGTTFKEITYLIDFLEKQKKIAKNIKNLDSNLGDNSNYQDLLNKFINQK</sequence>
<keyword evidence="4" id="KW-0547">Nucleotide-binding</keyword>
<dbReference type="Proteomes" id="UP001172036">
    <property type="component" value="Unassembled WGS sequence"/>
</dbReference>
<evidence type="ECO:0000256" key="7">
    <source>
        <dbReference type="ARBA" id="ARBA00023134"/>
    </source>
</evidence>
<dbReference type="Pfam" id="PF02978">
    <property type="entry name" value="SRP_SPB"/>
    <property type="match status" value="1"/>
</dbReference>
<evidence type="ECO:0000256" key="6">
    <source>
        <dbReference type="ARBA" id="ARBA00022884"/>
    </source>
</evidence>
<dbReference type="Gene3D" id="1.10.260.30">
    <property type="entry name" value="Signal recognition particle, SRP54 subunit, M-domain"/>
    <property type="match status" value="1"/>
</dbReference>
<keyword evidence="15" id="KW-0675">Receptor</keyword>
<dbReference type="Pfam" id="PF00448">
    <property type="entry name" value="SRP54"/>
    <property type="match status" value="1"/>
</dbReference>
<organism evidence="15 16">
    <name type="scientific">Candidatus Phytoplasma melaleucae</name>
    <dbReference type="NCBI Taxonomy" id="2982630"/>
    <lineage>
        <taxon>Bacteria</taxon>
        <taxon>Bacillati</taxon>
        <taxon>Mycoplasmatota</taxon>
        <taxon>Mollicutes</taxon>
        <taxon>Acholeplasmatales</taxon>
        <taxon>Acholeplasmataceae</taxon>
        <taxon>Candidatus Phytoplasma</taxon>
    </lineage>
</organism>
<dbReference type="Gene3D" id="1.20.120.140">
    <property type="entry name" value="Signal recognition particle SRP54, nucleotide-binding domain"/>
    <property type="match status" value="1"/>
</dbReference>
<name>A0ABT9DF63_9MOLU</name>
<dbReference type="InterPro" id="IPR036225">
    <property type="entry name" value="SRP/SRP_N"/>
</dbReference>
<dbReference type="SUPFAM" id="SSF47446">
    <property type="entry name" value="Signal peptide-binding domain"/>
    <property type="match status" value="1"/>
</dbReference>
<evidence type="ECO:0000259" key="12">
    <source>
        <dbReference type="SMART" id="SM00382"/>
    </source>
</evidence>
<accession>A0ABT9DF63</accession>
<dbReference type="SMART" id="SM00963">
    <property type="entry name" value="SRP54_N"/>
    <property type="match status" value="1"/>
</dbReference>
<keyword evidence="16" id="KW-1185">Reference proteome</keyword>
<dbReference type="SUPFAM" id="SSF52540">
    <property type="entry name" value="P-loop containing nucleoside triphosphate hydrolases"/>
    <property type="match status" value="1"/>
</dbReference>
<dbReference type="InterPro" id="IPR003593">
    <property type="entry name" value="AAA+_ATPase"/>
</dbReference>
<evidence type="ECO:0000256" key="3">
    <source>
        <dbReference type="ARBA" id="ARBA00022490"/>
    </source>
</evidence>
<dbReference type="InterPro" id="IPR013822">
    <property type="entry name" value="Signal_recog_particl_SRP54_hlx"/>
</dbReference>
<keyword evidence="7" id="KW-0342">GTP-binding</keyword>
<keyword evidence="3" id="KW-0963">Cytoplasm</keyword>
<evidence type="ECO:0000256" key="4">
    <source>
        <dbReference type="ARBA" id="ARBA00022741"/>
    </source>
</evidence>
<keyword evidence="5" id="KW-0378">Hydrolase</keyword>
<evidence type="ECO:0000256" key="10">
    <source>
        <dbReference type="ARBA" id="ARBA00035672"/>
    </source>
</evidence>
<evidence type="ECO:0000256" key="11">
    <source>
        <dbReference type="ARBA" id="ARBA00048027"/>
    </source>
</evidence>
<protein>
    <recommendedName>
        <fullName evidence="10">signal-recognition-particle GTPase</fullName>
        <ecNumber evidence="10">3.6.5.4</ecNumber>
    </recommendedName>
</protein>
<evidence type="ECO:0000259" key="13">
    <source>
        <dbReference type="SMART" id="SM00962"/>
    </source>
</evidence>
<comment type="similarity">
    <text evidence="2">Belongs to the GTP-binding SRP family. SRP54 subfamily.</text>
</comment>
<keyword evidence="9" id="KW-0687">Ribonucleoprotein</keyword>
<dbReference type="InterPro" id="IPR036891">
    <property type="entry name" value="Signal_recog_part_SRP54_M_sf"/>
</dbReference>
<dbReference type="PANTHER" id="PTHR11564:SF5">
    <property type="entry name" value="SIGNAL RECOGNITION PARTICLE SUBUNIT SRP54"/>
    <property type="match status" value="1"/>
</dbReference>
<dbReference type="EC" id="3.6.5.4" evidence="10"/>
<evidence type="ECO:0000256" key="9">
    <source>
        <dbReference type="ARBA" id="ARBA00023274"/>
    </source>
</evidence>
<proteinExistence type="inferred from homology"/>
<evidence type="ECO:0000256" key="5">
    <source>
        <dbReference type="ARBA" id="ARBA00022801"/>
    </source>
</evidence>
<dbReference type="InterPro" id="IPR022941">
    <property type="entry name" value="SRP54"/>
</dbReference>
<evidence type="ECO:0000256" key="8">
    <source>
        <dbReference type="ARBA" id="ARBA00023135"/>
    </source>
</evidence>
<keyword evidence="8" id="KW-0733">Signal recognition particle</keyword>
<dbReference type="InterPro" id="IPR004125">
    <property type="entry name" value="Signal_recog_particle_SRP54_M"/>
</dbReference>
<comment type="subcellular location">
    <subcellularLocation>
        <location evidence="1">Cytoplasm</location>
    </subcellularLocation>
</comment>
<evidence type="ECO:0000313" key="15">
    <source>
        <dbReference type="EMBL" id="MDO8167874.1"/>
    </source>
</evidence>
<comment type="catalytic activity">
    <reaction evidence="11">
        <text>GTP + H2O = GDP + phosphate + H(+)</text>
        <dbReference type="Rhea" id="RHEA:19669"/>
        <dbReference type="ChEBI" id="CHEBI:15377"/>
        <dbReference type="ChEBI" id="CHEBI:15378"/>
        <dbReference type="ChEBI" id="CHEBI:37565"/>
        <dbReference type="ChEBI" id="CHEBI:43474"/>
        <dbReference type="ChEBI" id="CHEBI:58189"/>
        <dbReference type="EC" id="3.6.5.4"/>
    </reaction>
</comment>
<reference evidence="15 16" key="1">
    <citation type="journal article" date="2023" name="Int. J. Syst. Evol. Microbiol.">
        <title>The observation of taxonomic boundaries for the 16SrII and 16SrXXV phytoplasmas using genome-based delimitation.</title>
        <authorList>
            <person name="Rodrigues Jardim B."/>
            <person name="Tran-Nguyen L.T.T."/>
            <person name="Gambley C."/>
            <person name="Al-Sadi A.M."/>
            <person name="Al-Subhi A.M."/>
            <person name="Foissac X."/>
            <person name="Salar P."/>
            <person name="Cai H."/>
            <person name="Yang J.Y."/>
            <person name="Davis R."/>
            <person name="Jones L."/>
            <person name="Rodoni B."/>
            <person name="Constable F.E."/>
        </authorList>
    </citation>
    <scope>NUCLEOTIDE SEQUENCE [LARGE SCALE GENOMIC DNA]</scope>
    <source>
        <strain evidence="15">BAWM-155c</strain>
    </source>
</reference>
<dbReference type="Gene3D" id="3.40.50.300">
    <property type="entry name" value="P-loop containing nucleotide triphosphate hydrolases"/>
    <property type="match status" value="1"/>
</dbReference>
<dbReference type="PANTHER" id="PTHR11564">
    <property type="entry name" value="SIGNAL RECOGNITION PARTICLE 54K PROTEIN SRP54"/>
    <property type="match status" value="1"/>
</dbReference>
<comment type="caution">
    <text evidence="15">The sequence shown here is derived from an EMBL/GenBank/DDBJ whole genome shotgun (WGS) entry which is preliminary data.</text>
</comment>